<dbReference type="Gene3D" id="3.80.10.10">
    <property type="entry name" value="Ribonuclease Inhibitor"/>
    <property type="match status" value="2"/>
</dbReference>
<feature type="transmembrane region" description="Helical" evidence="5">
    <location>
        <begin position="489"/>
        <end position="506"/>
    </location>
</feature>
<evidence type="ECO:0000256" key="3">
    <source>
        <dbReference type="ARBA" id="ARBA00022737"/>
    </source>
</evidence>
<dbReference type="PANTHER" id="PTHR48062:SF39">
    <property type="entry name" value="LEUCINE-RICH REPEAT-CONTAINING N-TERMINAL PLANT-TYPE DOMAIN-CONTAINING PROTEIN"/>
    <property type="match status" value="1"/>
</dbReference>
<dbReference type="InterPro" id="IPR001611">
    <property type="entry name" value="Leu-rich_rpt"/>
</dbReference>
<keyword evidence="5" id="KW-1133">Transmembrane helix</keyword>
<dbReference type="SMART" id="SM00369">
    <property type="entry name" value="LRR_TYP"/>
    <property type="match status" value="7"/>
</dbReference>
<dbReference type="PANTHER" id="PTHR48062">
    <property type="entry name" value="RECEPTOR-LIKE PROTEIN 14"/>
    <property type="match status" value="1"/>
</dbReference>
<evidence type="ECO:0000256" key="4">
    <source>
        <dbReference type="ARBA" id="ARBA00023170"/>
    </source>
</evidence>
<comment type="similarity">
    <text evidence="1">Belongs to the RLP family.</text>
</comment>
<dbReference type="Pfam" id="PF00560">
    <property type="entry name" value="LRR_1"/>
    <property type="match status" value="7"/>
</dbReference>
<keyword evidence="2" id="KW-0433">Leucine-rich repeat</keyword>
<dbReference type="EMBL" id="JARKNE010000013">
    <property type="protein sequence ID" value="KAK5770817.1"/>
    <property type="molecule type" value="Genomic_DNA"/>
</dbReference>
<name>A0ABR0MC27_GOSAR</name>
<dbReference type="InterPro" id="IPR032675">
    <property type="entry name" value="LRR_dom_sf"/>
</dbReference>
<sequence length="507" mass="56725">MTSLRLLDLSDNQFSGYFPSLIISNLTNIEWLVLSRNELQGKISLCVFANLSRLSELDISFNHLEVETEMMSPSCFPSFKLSTLSLGGCNVKKISPWMLHNINSELWLSGNNLTGPFNSNFQNITSKLSLLDISDNFLHGTLPEDINLNFPELRHLDLSNNSFNGNLPIFFSDQLQMLDLSNNQFHGGIPYSMTSNMSCLVYLRLSGNNLTGDLFPKNSSLPNLRWLYLNNSHLSGTFPYALSKSVELGIIDIQNNNLSGELSSYLPVLPKLKILVLSGNRFGGQIPKQICQMRDLNVLDISENDFSGDIPDCVDNVTSWLDSSYDGYIPDDSWNSIDFTTKGSRYIYNSPFLLYLTAISVSCNRLTGKIPIQMTRLKRIYSLNVSNNLLTGQILSSLGNMAFLESLDLSHNNFFGVLPCKLVGLGFLQVFNVSFNNLSGMIPIGGQFNTFENDSYLGNPGLCGFPLQIKRNDSAETPPIYARVKKSVSIMYFAVFICPFFIVIFLE</sequence>
<protein>
    <submittedName>
        <fullName evidence="6">Uncharacterized protein</fullName>
    </submittedName>
</protein>
<accession>A0ABR0MC27</accession>
<dbReference type="InterPro" id="IPR051502">
    <property type="entry name" value="RLP_Defense_Trigger"/>
</dbReference>
<keyword evidence="7" id="KW-1185">Reference proteome</keyword>
<evidence type="ECO:0000256" key="1">
    <source>
        <dbReference type="ARBA" id="ARBA00009592"/>
    </source>
</evidence>
<evidence type="ECO:0000256" key="2">
    <source>
        <dbReference type="ARBA" id="ARBA00022614"/>
    </source>
</evidence>
<evidence type="ECO:0000256" key="5">
    <source>
        <dbReference type="SAM" id="Phobius"/>
    </source>
</evidence>
<organism evidence="6 7">
    <name type="scientific">Gossypium arboreum</name>
    <name type="common">Tree cotton</name>
    <name type="synonym">Gossypium nanking</name>
    <dbReference type="NCBI Taxonomy" id="29729"/>
    <lineage>
        <taxon>Eukaryota</taxon>
        <taxon>Viridiplantae</taxon>
        <taxon>Streptophyta</taxon>
        <taxon>Embryophyta</taxon>
        <taxon>Tracheophyta</taxon>
        <taxon>Spermatophyta</taxon>
        <taxon>Magnoliopsida</taxon>
        <taxon>eudicotyledons</taxon>
        <taxon>Gunneridae</taxon>
        <taxon>Pentapetalae</taxon>
        <taxon>rosids</taxon>
        <taxon>malvids</taxon>
        <taxon>Malvales</taxon>
        <taxon>Malvaceae</taxon>
        <taxon>Malvoideae</taxon>
        <taxon>Gossypium</taxon>
    </lineage>
</organism>
<dbReference type="Pfam" id="PF13855">
    <property type="entry name" value="LRR_8"/>
    <property type="match status" value="1"/>
</dbReference>
<dbReference type="Proteomes" id="UP001358586">
    <property type="component" value="Chromosome 13"/>
</dbReference>
<evidence type="ECO:0000313" key="7">
    <source>
        <dbReference type="Proteomes" id="UP001358586"/>
    </source>
</evidence>
<keyword evidence="5" id="KW-0472">Membrane</keyword>
<proteinExistence type="inferred from homology"/>
<keyword evidence="3" id="KW-0677">Repeat</keyword>
<comment type="caution">
    <text evidence="6">The sequence shown here is derived from an EMBL/GenBank/DDBJ whole genome shotgun (WGS) entry which is preliminary data.</text>
</comment>
<keyword evidence="5" id="KW-0812">Transmembrane</keyword>
<gene>
    <name evidence="6" type="ORF">PVK06_046972</name>
</gene>
<evidence type="ECO:0000313" key="6">
    <source>
        <dbReference type="EMBL" id="KAK5770817.1"/>
    </source>
</evidence>
<reference evidence="6 7" key="1">
    <citation type="submission" date="2023-03" db="EMBL/GenBank/DDBJ databases">
        <title>WGS of Gossypium arboreum.</title>
        <authorList>
            <person name="Yu D."/>
        </authorList>
    </citation>
    <scope>NUCLEOTIDE SEQUENCE [LARGE SCALE GENOMIC DNA]</scope>
    <source>
        <tissue evidence="6">Leaf</tissue>
    </source>
</reference>
<dbReference type="SUPFAM" id="SSF52058">
    <property type="entry name" value="L domain-like"/>
    <property type="match status" value="2"/>
</dbReference>
<dbReference type="InterPro" id="IPR003591">
    <property type="entry name" value="Leu-rich_rpt_typical-subtyp"/>
</dbReference>
<keyword evidence="4" id="KW-0675">Receptor</keyword>